<keyword evidence="2 5" id="KW-0560">Oxidoreductase</keyword>
<proteinExistence type="inferred from homology"/>
<dbReference type="Proteomes" id="UP000054935">
    <property type="component" value="Unassembled WGS sequence"/>
</dbReference>
<dbReference type="AlphaFoldDB" id="A0A0P1GEP2"/>
<dbReference type="Gene3D" id="3.40.50.720">
    <property type="entry name" value="NAD(P)-binding Rossmann-like Domain"/>
    <property type="match status" value="1"/>
</dbReference>
<evidence type="ECO:0000256" key="3">
    <source>
        <dbReference type="RuleBase" id="RU000363"/>
    </source>
</evidence>
<keyword evidence="6" id="KW-1185">Reference proteome</keyword>
<dbReference type="InterPro" id="IPR057326">
    <property type="entry name" value="KR_dom"/>
</dbReference>
<dbReference type="GO" id="GO:0016491">
    <property type="term" value="F:oxidoreductase activity"/>
    <property type="evidence" value="ECO:0007669"/>
    <property type="project" value="UniProtKB-KW"/>
</dbReference>
<dbReference type="InterPro" id="IPR020904">
    <property type="entry name" value="Sc_DH/Rdtase_CS"/>
</dbReference>
<accession>A0A0P1GEP2</accession>
<evidence type="ECO:0000313" key="5">
    <source>
        <dbReference type="EMBL" id="CUH79933.1"/>
    </source>
</evidence>
<comment type="similarity">
    <text evidence="1 3">Belongs to the short-chain dehydrogenases/reductases (SDR) family.</text>
</comment>
<dbReference type="PANTHER" id="PTHR43391">
    <property type="entry name" value="RETINOL DEHYDROGENASE-RELATED"/>
    <property type="match status" value="1"/>
</dbReference>
<dbReference type="SMART" id="SM00822">
    <property type="entry name" value="PKS_KR"/>
    <property type="match status" value="1"/>
</dbReference>
<sequence length="243" mass="26432">MRQLKGKRYWVVGASDGLGAAISQRLSDEGAELVLSARSEGKLQDVADGLSGKAMVLPVDVTDTQALTRAREKIGSLDGLVMLAGVYWPFGAQGWDAEKAVSMAEVNFVGTMKVLGVVLPEFVERDQGHIVLTGSLTAYRGLPRSAPYTASKAGIMALAESLHADLRGSGVDVQLLSPGFVKTQLTDKNDFKMPFIMEPSKAADICVSHMRSARFHKPFPTAFSLMFRAAQFLPDWLYYRLFA</sequence>
<dbReference type="PANTHER" id="PTHR43391:SF94">
    <property type="entry name" value="OXIDOREDUCTASE-RELATED"/>
    <property type="match status" value="1"/>
</dbReference>
<evidence type="ECO:0000256" key="1">
    <source>
        <dbReference type="ARBA" id="ARBA00006484"/>
    </source>
</evidence>
<evidence type="ECO:0000259" key="4">
    <source>
        <dbReference type="SMART" id="SM00822"/>
    </source>
</evidence>
<dbReference type="SUPFAM" id="SSF51735">
    <property type="entry name" value="NAD(P)-binding Rossmann-fold domains"/>
    <property type="match status" value="1"/>
</dbReference>
<name>A0A0P1GEP2_9RHOB</name>
<dbReference type="InterPro" id="IPR036291">
    <property type="entry name" value="NAD(P)-bd_dom_sf"/>
</dbReference>
<gene>
    <name evidence="5" type="ORF">TRN7648_02720</name>
</gene>
<organism evidence="5 6">
    <name type="scientific">Tropicibacter naphthalenivorans</name>
    <dbReference type="NCBI Taxonomy" id="441103"/>
    <lineage>
        <taxon>Bacteria</taxon>
        <taxon>Pseudomonadati</taxon>
        <taxon>Pseudomonadota</taxon>
        <taxon>Alphaproteobacteria</taxon>
        <taxon>Rhodobacterales</taxon>
        <taxon>Roseobacteraceae</taxon>
        <taxon>Tropicibacter</taxon>
    </lineage>
</organism>
<reference evidence="5 6" key="1">
    <citation type="submission" date="2015-09" db="EMBL/GenBank/DDBJ databases">
        <authorList>
            <consortium name="Swine Surveillance"/>
        </authorList>
    </citation>
    <scope>NUCLEOTIDE SEQUENCE [LARGE SCALE GENOMIC DNA]</scope>
    <source>
        <strain evidence="5 6">CECT 7648</strain>
    </source>
</reference>
<evidence type="ECO:0000313" key="6">
    <source>
        <dbReference type="Proteomes" id="UP000054935"/>
    </source>
</evidence>
<dbReference type="STRING" id="441103.TRN7648_02720"/>
<dbReference type="EMBL" id="CYSE01000004">
    <property type="protein sequence ID" value="CUH79933.1"/>
    <property type="molecule type" value="Genomic_DNA"/>
</dbReference>
<dbReference type="Pfam" id="PF00106">
    <property type="entry name" value="adh_short"/>
    <property type="match status" value="1"/>
</dbReference>
<evidence type="ECO:0000256" key="2">
    <source>
        <dbReference type="ARBA" id="ARBA00023002"/>
    </source>
</evidence>
<dbReference type="EC" id="1.-.-.-" evidence="5"/>
<protein>
    <submittedName>
        <fullName evidence="5">Putative oxidoreductase</fullName>
        <ecNumber evidence="5">1.-.-.-</ecNumber>
    </submittedName>
</protein>
<dbReference type="InterPro" id="IPR002347">
    <property type="entry name" value="SDR_fam"/>
</dbReference>
<dbReference type="PRINTS" id="PR00080">
    <property type="entry name" value="SDRFAMILY"/>
</dbReference>
<feature type="domain" description="Ketoreductase" evidence="4">
    <location>
        <begin position="7"/>
        <end position="179"/>
    </location>
</feature>
<dbReference type="OrthoDB" id="335726at2"/>
<dbReference type="RefSeq" id="WP_058248192.1">
    <property type="nucleotide sequence ID" value="NZ_CYSE01000004.1"/>
</dbReference>
<dbReference type="PROSITE" id="PS00061">
    <property type="entry name" value="ADH_SHORT"/>
    <property type="match status" value="1"/>
</dbReference>
<dbReference type="PRINTS" id="PR00081">
    <property type="entry name" value="GDHRDH"/>
</dbReference>